<evidence type="ECO:0000313" key="6">
    <source>
        <dbReference type="Proteomes" id="UP000077701"/>
    </source>
</evidence>
<keyword evidence="2" id="KW-0328">Glycosyltransferase</keyword>
<dbReference type="STRING" id="161355.PS9374_07080"/>
<proteinExistence type="inferred from homology"/>
<name>A0A161LZA7_9ACTN</name>
<reference evidence="5 6" key="1">
    <citation type="journal article" date="2016" name="Genome Announc.">
        <title>Draft Genome Sequence of Planomonospora sphaerica JCM9374, a Rare Actinomycete.</title>
        <authorList>
            <person name="Dohra H."/>
            <person name="Suzuki T."/>
            <person name="Inoue Y."/>
            <person name="Kodani S."/>
        </authorList>
    </citation>
    <scope>NUCLEOTIDE SEQUENCE [LARGE SCALE GENOMIC DNA]</scope>
    <source>
        <strain evidence="5 6">JCM 9374</strain>
    </source>
</reference>
<dbReference type="Pfam" id="PF00535">
    <property type="entry name" value="Glycos_transf_2"/>
    <property type="match status" value="1"/>
</dbReference>
<dbReference type="InterPro" id="IPR021527">
    <property type="entry name" value="DUF2795"/>
</dbReference>
<accession>A0A161LZA7</accession>
<dbReference type="PANTHER" id="PTHR43685">
    <property type="entry name" value="GLYCOSYLTRANSFERASE"/>
    <property type="match status" value="1"/>
</dbReference>
<evidence type="ECO:0000313" key="5">
    <source>
        <dbReference type="EMBL" id="GAT71389.1"/>
    </source>
</evidence>
<dbReference type="InterPro" id="IPR001173">
    <property type="entry name" value="Glyco_trans_2-like"/>
</dbReference>
<dbReference type="SUPFAM" id="SSF53448">
    <property type="entry name" value="Nucleotide-diphospho-sugar transferases"/>
    <property type="match status" value="1"/>
</dbReference>
<sequence length="374" mass="40486">MVVASRDRRDDLERSLARHECPVILVDNGSADGSPAFVRRRFPRVRVIELGRNLGAQARNVGARHASTPYVAFADDDSWWAPGALERAADVLDAHPRLAVLAGRMLVGPEERPDPICAEMAGSPLGTEPDLPGPSVLGFMACGAVVRREAYLAAGGFDDVVFFYGEEERLAVDLAAAGWGLSYVEDVVAHHHPSPSRDPQGRRVLAVRNALLTAVLRRPWPVVARSALTAACGGAEGRRGLWHAVRRLPRALAGRRVLPPRIEAARRLLETGPRTPGPGLLAVLRRMSDQPSLRVVGPWQGMNSGEESPMTGTPNPIELQKHLSGVDYPARRDDLVRAAREQGADDEMIKALQEVPDREYDGPNAVSKAVAGRS</sequence>
<dbReference type="Pfam" id="PF11387">
    <property type="entry name" value="DUF2795"/>
    <property type="match status" value="1"/>
</dbReference>
<evidence type="ECO:0000256" key="1">
    <source>
        <dbReference type="ARBA" id="ARBA00006739"/>
    </source>
</evidence>
<dbReference type="InterPro" id="IPR029044">
    <property type="entry name" value="Nucleotide-diphossugar_trans"/>
</dbReference>
<evidence type="ECO:0000256" key="3">
    <source>
        <dbReference type="ARBA" id="ARBA00022679"/>
    </source>
</evidence>
<keyword evidence="3 5" id="KW-0808">Transferase</keyword>
<dbReference type="EMBL" id="BDCX01000029">
    <property type="protein sequence ID" value="GAT71389.1"/>
    <property type="molecule type" value="Genomic_DNA"/>
</dbReference>
<comment type="similarity">
    <text evidence="1">Belongs to the glycosyltransferase 2 family.</text>
</comment>
<keyword evidence="6" id="KW-1185">Reference proteome</keyword>
<comment type="caution">
    <text evidence="5">The sequence shown here is derived from an EMBL/GenBank/DDBJ whole genome shotgun (WGS) entry which is preliminary data.</text>
</comment>
<dbReference type="AlphaFoldDB" id="A0A161LZA7"/>
<reference evidence="6" key="2">
    <citation type="submission" date="2016-04" db="EMBL/GenBank/DDBJ databases">
        <title>Planomonospora sphaerica JCM9374 whole genome shotgun sequence.</title>
        <authorList>
            <person name="Suzuki T."/>
            <person name="Dohra H."/>
            <person name="Kodani S."/>
        </authorList>
    </citation>
    <scope>NUCLEOTIDE SEQUENCE [LARGE SCALE GENOMIC DNA]</scope>
    <source>
        <strain evidence="6">JCM 9374</strain>
    </source>
</reference>
<dbReference type="InterPro" id="IPR050834">
    <property type="entry name" value="Glycosyltransf_2"/>
</dbReference>
<dbReference type="PANTHER" id="PTHR43685:SF5">
    <property type="entry name" value="GLYCOSYLTRANSFERASE EPSE-RELATED"/>
    <property type="match status" value="1"/>
</dbReference>
<dbReference type="Proteomes" id="UP000077701">
    <property type="component" value="Unassembled WGS sequence"/>
</dbReference>
<gene>
    <name evidence="5" type="ORF">PS9374_07080</name>
</gene>
<organism evidence="5 6">
    <name type="scientific">Planomonospora sphaerica</name>
    <dbReference type="NCBI Taxonomy" id="161355"/>
    <lineage>
        <taxon>Bacteria</taxon>
        <taxon>Bacillati</taxon>
        <taxon>Actinomycetota</taxon>
        <taxon>Actinomycetes</taxon>
        <taxon>Streptosporangiales</taxon>
        <taxon>Streptosporangiaceae</taxon>
        <taxon>Planomonospora</taxon>
    </lineage>
</organism>
<protein>
    <submittedName>
        <fullName evidence="5">Glycosyl transferase family 2</fullName>
    </submittedName>
</protein>
<feature type="domain" description="Glycosyltransferase 2-like" evidence="4">
    <location>
        <begin position="20"/>
        <end position="151"/>
    </location>
</feature>
<evidence type="ECO:0000259" key="4">
    <source>
        <dbReference type="Pfam" id="PF00535"/>
    </source>
</evidence>
<evidence type="ECO:0000256" key="2">
    <source>
        <dbReference type="ARBA" id="ARBA00022676"/>
    </source>
</evidence>
<dbReference type="Gene3D" id="3.90.550.10">
    <property type="entry name" value="Spore Coat Polysaccharide Biosynthesis Protein SpsA, Chain A"/>
    <property type="match status" value="1"/>
</dbReference>
<dbReference type="GO" id="GO:0016757">
    <property type="term" value="F:glycosyltransferase activity"/>
    <property type="evidence" value="ECO:0007669"/>
    <property type="project" value="UniProtKB-KW"/>
</dbReference>